<dbReference type="PANTHER" id="PTHR46112">
    <property type="entry name" value="AMINOPEPTIDASE"/>
    <property type="match status" value="1"/>
</dbReference>
<dbReference type="InterPro" id="IPR029149">
    <property type="entry name" value="Creatin/AminoP/Spt16_N"/>
</dbReference>
<sequence length="371" mass="41657">MLAKQGNSNTNLFKIRQLILDNNIDAILLTSKQNRYWATGFLNSSGYLYVDLKRAILFVDGRYKTDVINKAKDCEVFIVKNVFEDINQEINKFGIQSLGIESEYLTNNFIEMLQEKVQVPIIKPVSVRSLRMVKTKLELAKLAKAAEIGDKALIEVLRNFKLGKTEDELENEIFASFIKQKADKIFPRVVLVSGERGCLPHGKPTDKVIHEGELLTIDFGCVYDGYCSDMTRTVAIGEVSEELRKIYQIVKEAQAAGIRNAYPGITGAELHKIVWNVIDGYGYADYFVHQTGHGIGLEVHEAPRVASYDNTILEENMVVTIEPGIYIPGVGGVRIEDMVQVTKDGGKCLTKLNNELINILGEELNFAINRY</sequence>
<dbReference type="Gene3D" id="3.90.230.10">
    <property type="entry name" value="Creatinase/methionine aminopeptidase superfamily"/>
    <property type="match status" value="1"/>
</dbReference>
<dbReference type="EMBL" id="CP024962">
    <property type="protein sequence ID" value="ATZ16342.1"/>
    <property type="molecule type" value="Genomic_DNA"/>
</dbReference>
<dbReference type="SUPFAM" id="SSF53092">
    <property type="entry name" value="Creatinase/prolidase N-terminal domain"/>
    <property type="match status" value="1"/>
</dbReference>
<dbReference type="GO" id="GO:0008235">
    <property type="term" value="F:metalloexopeptidase activity"/>
    <property type="evidence" value="ECO:0007669"/>
    <property type="project" value="UniProtKB-ARBA"/>
</dbReference>
<dbReference type="PRINTS" id="PR00599">
    <property type="entry name" value="MAPEPTIDASE"/>
</dbReference>
<dbReference type="InterPro" id="IPR036005">
    <property type="entry name" value="Creatinase/aminopeptidase-like"/>
</dbReference>
<keyword evidence="2" id="KW-1185">Reference proteome</keyword>
<dbReference type="KEGG" id="efr:EFREU_v1c03160"/>
<dbReference type="Gene3D" id="3.40.350.10">
    <property type="entry name" value="Creatinase/prolidase N-terminal domain"/>
    <property type="match status" value="1"/>
</dbReference>
<dbReference type="Pfam" id="PF01321">
    <property type="entry name" value="Creatinase_N"/>
    <property type="match status" value="1"/>
</dbReference>
<dbReference type="Proteomes" id="UP000232222">
    <property type="component" value="Chromosome"/>
</dbReference>
<dbReference type="InterPro" id="IPR001714">
    <property type="entry name" value="Pept_M24_MAP"/>
</dbReference>
<organism evidence="1 2">
    <name type="scientific">Entomoplasma freundtii</name>
    <dbReference type="NCBI Taxonomy" id="74700"/>
    <lineage>
        <taxon>Bacteria</taxon>
        <taxon>Bacillati</taxon>
        <taxon>Mycoplasmatota</taxon>
        <taxon>Mollicutes</taxon>
        <taxon>Entomoplasmatales</taxon>
        <taxon>Entomoplasmataceae</taxon>
        <taxon>Entomoplasma</taxon>
    </lineage>
</organism>
<dbReference type="InterPro" id="IPR000994">
    <property type="entry name" value="Pept_M24"/>
</dbReference>
<dbReference type="GO" id="GO:0004177">
    <property type="term" value="F:aminopeptidase activity"/>
    <property type="evidence" value="ECO:0007669"/>
    <property type="project" value="UniProtKB-ARBA"/>
</dbReference>
<accession>A0A2K8NR84</accession>
<gene>
    <name evidence="1" type="primary">pepP</name>
    <name evidence="1" type="ORF">EFREU_v1c03160</name>
</gene>
<dbReference type="AlphaFoldDB" id="A0A2K8NR84"/>
<evidence type="ECO:0000313" key="1">
    <source>
        <dbReference type="EMBL" id="ATZ16342.1"/>
    </source>
</evidence>
<dbReference type="SUPFAM" id="SSF55920">
    <property type="entry name" value="Creatinase/aminopeptidase"/>
    <property type="match status" value="1"/>
</dbReference>
<reference evidence="1 2" key="1">
    <citation type="submission" date="2017-11" db="EMBL/GenBank/DDBJ databases">
        <title>Genome sequence of Entomoplasma freundtii BARC 318 (ATCC 51999).</title>
        <authorList>
            <person name="Lo W.-S."/>
            <person name="Gasparich G.E."/>
            <person name="Kuo C.-H."/>
        </authorList>
    </citation>
    <scope>NUCLEOTIDE SEQUENCE [LARGE SCALE GENOMIC DNA]</scope>
    <source>
        <strain evidence="1 2">BARC 318</strain>
    </source>
</reference>
<dbReference type="InterPro" id="IPR000587">
    <property type="entry name" value="Creatinase_N"/>
</dbReference>
<name>A0A2K8NR84_9MOLU</name>
<dbReference type="Pfam" id="PF00557">
    <property type="entry name" value="Peptidase_M24"/>
    <property type="match status" value="1"/>
</dbReference>
<protein>
    <submittedName>
        <fullName evidence="1">Xaa-Pro dipeptidase</fullName>
    </submittedName>
</protein>
<evidence type="ECO:0000313" key="2">
    <source>
        <dbReference type="Proteomes" id="UP000232222"/>
    </source>
</evidence>
<dbReference type="PANTHER" id="PTHR46112:SF3">
    <property type="entry name" value="AMINOPEPTIDASE YPDF"/>
    <property type="match status" value="1"/>
</dbReference>
<dbReference type="InterPro" id="IPR050659">
    <property type="entry name" value="Peptidase_M24B"/>
</dbReference>
<dbReference type="CDD" id="cd01092">
    <property type="entry name" value="APP-like"/>
    <property type="match status" value="1"/>
</dbReference>
<proteinExistence type="predicted"/>